<evidence type="ECO:0000256" key="1">
    <source>
        <dbReference type="ARBA" id="ARBA00004196"/>
    </source>
</evidence>
<name>A0ABX1CLI9_9ACTN</name>
<feature type="non-terminal residue" evidence="7">
    <location>
        <position position="120"/>
    </location>
</feature>
<accession>A0ABX1CLI9</accession>
<evidence type="ECO:0000313" key="7">
    <source>
        <dbReference type="EMBL" id="NJQ17992.1"/>
    </source>
</evidence>
<feature type="domain" description="Periplasmic binding protein" evidence="6">
    <location>
        <begin position="62"/>
        <end position="119"/>
    </location>
</feature>
<keyword evidence="4" id="KW-0732">Signal</keyword>
<dbReference type="Pfam" id="PF13407">
    <property type="entry name" value="Peripla_BP_4"/>
    <property type="match status" value="1"/>
</dbReference>
<dbReference type="InterPro" id="IPR002139">
    <property type="entry name" value="Ribo/fructo_kinase"/>
</dbReference>
<dbReference type="RefSeq" id="WP_168090595.1">
    <property type="nucleotide sequence ID" value="NZ_JAAVJC010000526.1"/>
</dbReference>
<evidence type="ECO:0000256" key="5">
    <source>
        <dbReference type="ARBA" id="ARBA00022777"/>
    </source>
</evidence>
<dbReference type="SUPFAM" id="SSF53822">
    <property type="entry name" value="Periplasmic binding protein-like I"/>
    <property type="match status" value="1"/>
</dbReference>
<keyword evidence="8" id="KW-1185">Reference proteome</keyword>
<evidence type="ECO:0000259" key="6">
    <source>
        <dbReference type="Pfam" id="PF13407"/>
    </source>
</evidence>
<evidence type="ECO:0000256" key="4">
    <source>
        <dbReference type="ARBA" id="ARBA00022729"/>
    </source>
</evidence>
<comment type="subcellular location">
    <subcellularLocation>
        <location evidence="1">Cell envelope</location>
    </subcellularLocation>
</comment>
<dbReference type="EMBL" id="JAAVJC010000526">
    <property type="protein sequence ID" value="NJQ17992.1"/>
    <property type="molecule type" value="Genomic_DNA"/>
</dbReference>
<comment type="caution">
    <text evidence="7">The sequence shown here is derived from an EMBL/GenBank/DDBJ whole genome shotgun (WGS) entry which is preliminary data.</text>
</comment>
<gene>
    <name evidence="7" type="ORF">HCN52_24460</name>
</gene>
<keyword evidence="5" id="KW-0418">Kinase</keyword>
<evidence type="ECO:0000313" key="8">
    <source>
        <dbReference type="Proteomes" id="UP000727056"/>
    </source>
</evidence>
<dbReference type="PANTHER" id="PTHR46847">
    <property type="entry name" value="D-ALLOSE-BINDING PERIPLASMIC PROTEIN-RELATED"/>
    <property type="match status" value="1"/>
</dbReference>
<dbReference type="InterPro" id="IPR028082">
    <property type="entry name" value="Peripla_BP_I"/>
</dbReference>
<reference evidence="7 8" key="1">
    <citation type="submission" date="2020-03" db="EMBL/GenBank/DDBJ databases">
        <title>Draft genome of Streptomyces sp. ventii, isolated from the Axial Seamount in the Pacific Ocean, and resequencing of the two type strains Streptomyces lonarensis strain NCL 716 and Streptomyces bohaiensis strain 11A07.</title>
        <authorList>
            <person name="Loughran R.M."/>
            <person name="Pfannmuller K.M."/>
            <person name="Wasson B.J."/>
            <person name="Deadmond M.C."/>
            <person name="Paddock B.E."/>
            <person name="Koyack M.J."/>
            <person name="Gallegos D.A."/>
            <person name="Mitchell E.A."/>
            <person name="Ushijima B."/>
            <person name="Saw J.H."/>
            <person name="Mcphail K.L."/>
            <person name="Videau P."/>
        </authorList>
    </citation>
    <scope>NUCLEOTIDE SEQUENCE [LARGE SCALE GENOMIC DNA]</scope>
    <source>
        <strain evidence="7 8">11A07</strain>
    </source>
</reference>
<organism evidence="7 8">
    <name type="scientific">Streptomyces bohaiensis</name>
    <dbReference type="NCBI Taxonomy" id="1431344"/>
    <lineage>
        <taxon>Bacteria</taxon>
        <taxon>Bacillati</taxon>
        <taxon>Actinomycetota</taxon>
        <taxon>Actinomycetes</taxon>
        <taxon>Kitasatosporales</taxon>
        <taxon>Streptomycetaceae</taxon>
        <taxon>Streptomyces</taxon>
    </lineage>
</organism>
<sequence>MSGALGTPAAVAAGDAPGGDGGVTVEVLVVGSANADLVVGVERRPGAGETVLGTDLAIHPGGKGAALGAVRALGDRAGDEVAVVGFDGTPDGLAAGEAGTLHASVAQQPEELGRVALRNA</sequence>
<evidence type="ECO:0000256" key="2">
    <source>
        <dbReference type="ARBA" id="ARBA00007639"/>
    </source>
</evidence>
<comment type="similarity">
    <text evidence="2">Belongs to the bacterial solute-binding protein 2 family.</text>
</comment>
<protein>
    <submittedName>
        <fullName evidence="7">Substrate-binding domain-containing protein</fullName>
    </submittedName>
</protein>
<proteinExistence type="inferred from homology"/>
<dbReference type="PANTHER" id="PTHR46847:SF1">
    <property type="entry name" value="D-ALLOSE-BINDING PERIPLASMIC PROTEIN-RELATED"/>
    <property type="match status" value="1"/>
</dbReference>
<dbReference type="InterPro" id="IPR025997">
    <property type="entry name" value="SBP_2_dom"/>
</dbReference>
<dbReference type="Gene3D" id="3.40.50.2300">
    <property type="match status" value="2"/>
</dbReference>
<keyword evidence="3" id="KW-0808">Transferase</keyword>
<evidence type="ECO:0000256" key="3">
    <source>
        <dbReference type="ARBA" id="ARBA00022679"/>
    </source>
</evidence>
<dbReference type="PRINTS" id="PR00990">
    <property type="entry name" value="RIBOKINASE"/>
</dbReference>
<dbReference type="Proteomes" id="UP000727056">
    <property type="component" value="Unassembled WGS sequence"/>
</dbReference>